<dbReference type="InterPro" id="IPR052032">
    <property type="entry name" value="ATP-dep_AA_Ligase"/>
</dbReference>
<dbReference type="PANTHER" id="PTHR43585:SF2">
    <property type="entry name" value="ATP-GRASP ENZYME FSQD"/>
    <property type="match status" value="1"/>
</dbReference>
<dbReference type="STRING" id="410358.Mlab_0021"/>
<dbReference type="eggNOG" id="arCOG05199">
    <property type="taxonomic scope" value="Archaea"/>
</dbReference>
<evidence type="ECO:0000313" key="6">
    <source>
        <dbReference type="EMBL" id="ABN06199.1"/>
    </source>
</evidence>
<feature type="domain" description="ATP-grasp" evidence="5">
    <location>
        <begin position="75"/>
        <end position="295"/>
    </location>
</feature>
<reference evidence="6 7" key="1">
    <citation type="journal article" date="2009" name="Stand. Genomic Sci.">
        <title>Complete genome sequence of Methanocorpusculum labreanum type strain Z.</title>
        <authorList>
            <person name="Anderson I.J."/>
            <person name="Sieprawska-Lupa M."/>
            <person name="Goltsman E."/>
            <person name="Lapidus A."/>
            <person name="Copeland A."/>
            <person name="Glavina Del Rio T."/>
            <person name="Tice H."/>
            <person name="Dalin E."/>
            <person name="Barry K."/>
            <person name="Pitluck S."/>
            <person name="Hauser L."/>
            <person name="Land M."/>
            <person name="Lucas S."/>
            <person name="Richardson P."/>
            <person name="Whitman W.B."/>
            <person name="Kyrpides N.C."/>
        </authorList>
    </citation>
    <scope>NUCLEOTIDE SEQUENCE [LARGE SCALE GENOMIC DNA]</scope>
    <source>
        <strain evidence="7">ATCC 43576 / DSM 4855 / Z</strain>
    </source>
</reference>
<dbReference type="Proteomes" id="UP000000365">
    <property type="component" value="Chromosome"/>
</dbReference>
<evidence type="ECO:0000256" key="4">
    <source>
        <dbReference type="PROSITE-ProRule" id="PRU00409"/>
    </source>
</evidence>
<dbReference type="GeneID" id="4796004"/>
<keyword evidence="2 4" id="KW-0547">Nucleotide-binding</keyword>
<dbReference type="SUPFAM" id="SSF56059">
    <property type="entry name" value="Glutathione synthetase ATP-binding domain-like"/>
    <property type="match status" value="1"/>
</dbReference>
<accession>A2SPE3</accession>
<dbReference type="HOGENOM" id="CLU_061134_0_0_2"/>
<dbReference type="KEGG" id="mla:Mlab_0021"/>
<evidence type="ECO:0000256" key="3">
    <source>
        <dbReference type="ARBA" id="ARBA00022840"/>
    </source>
</evidence>
<name>A2SPE3_METLZ</name>
<dbReference type="InterPro" id="IPR011761">
    <property type="entry name" value="ATP-grasp"/>
</dbReference>
<dbReference type="PROSITE" id="PS50975">
    <property type="entry name" value="ATP_GRASP"/>
    <property type="match status" value="1"/>
</dbReference>
<dbReference type="Gene3D" id="3.30.470.20">
    <property type="entry name" value="ATP-grasp fold, B domain"/>
    <property type="match status" value="1"/>
</dbReference>
<dbReference type="GO" id="GO:0046872">
    <property type="term" value="F:metal ion binding"/>
    <property type="evidence" value="ECO:0007669"/>
    <property type="project" value="InterPro"/>
</dbReference>
<keyword evidence="1" id="KW-0436">Ligase</keyword>
<organism evidence="6 7">
    <name type="scientific">Methanocorpusculum labreanum (strain ATCC 43576 / DSM 4855 / Z)</name>
    <dbReference type="NCBI Taxonomy" id="410358"/>
    <lineage>
        <taxon>Archaea</taxon>
        <taxon>Methanobacteriati</taxon>
        <taxon>Methanobacteriota</taxon>
        <taxon>Stenosarchaea group</taxon>
        <taxon>Methanomicrobia</taxon>
        <taxon>Methanomicrobiales</taxon>
        <taxon>Methanocorpusculaceae</taxon>
        <taxon>Methanocorpusculum</taxon>
    </lineage>
</organism>
<evidence type="ECO:0000259" key="5">
    <source>
        <dbReference type="PROSITE" id="PS50975"/>
    </source>
</evidence>
<protein>
    <recommendedName>
        <fullName evidence="5">ATP-grasp domain-containing protein</fullName>
    </recommendedName>
</protein>
<dbReference type="PANTHER" id="PTHR43585">
    <property type="entry name" value="FUMIPYRROLE BIOSYNTHESIS PROTEIN C"/>
    <property type="match status" value="1"/>
</dbReference>
<sequence length="382" mass="44101">MIILEKPYVSDFLLEYLAANKVPVLKNEYAVSNSRGNALHFIESHEAVERYHDGERIYTVSENALDWIYVNLPASELVRKIGILKDKALFRKTVSSLYPNLFFKEVTLDELRNGDHTHIPYPVILKPSVGFFSVGVYALFNEEDLKNAVLDIEKNIQKWAADFPETVIGSTFLLEQYIRGTEYAIDAYYDTEGKPVILNIFTHRFASESDVRDRIYYTSAEIIGQYLEPFTRFLERINTQLNITDFPMHIEVRVTEDDVIPIEFNPLRFAGSCSTDIAYYAYGINTVDCYLNQIKPDFAEILARKSGKIYSMILVDKSGKEIDSGRFDYSRLYDEFEHVLDIRKIEAPEMGLFAFLFTETNVGNEQELDRALVSDFSEYLLE</sequence>
<dbReference type="AlphaFoldDB" id="A2SPE3"/>
<dbReference type="OrthoDB" id="135054at2157"/>
<proteinExistence type="predicted"/>
<dbReference type="GO" id="GO:0016874">
    <property type="term" value="F:ligase activity"/>
    <property type="evidence" value="ECO:0007669"/>
    <property type="project" value="UniProtKB-KW"/>
</dbReference>
<evidence type="ECO:0000256" key="2">
    <source>
        <dbReference type="ARBA" id="ARBA00022741"/>
    </source>
</evidence>
<evidence type="ECO:0000256" key="1">
    <source>
        <dbReference type="ARBA" id="ARBA00022598"/>
    </source>
</evidence>
<gene>
    <name evidence="6" type="ordered locus">Mlab_0021</name>
</gene>
<dbReference type="Pfam" id="PF13535">
    <property type="entry name" value="ATP-grasp_4"/>
    <property type="match status" value="1"/>
</dbReference>
<evidence type="ECO:0000313" key="7">
    <source>
        <dbReference type="Proteomes" id="UP000000365"/>
    </source>
</evidence>
<dbReference type="RefSeq" id="WP_011832400.1">
    <property type="nucleotide sequence ID" value="NC_008942.1"/>
</dbReference>
<keyword evidence="7" id="KW-1185">Reference proteome</keyword>
<dbReference type="EMBL" id="CP000559">
    <property type="protein sequence ID" value="ABN06199.1"/>
    <property type="molecule type" value="Genomic_DNA"/>
</dbReference>
<keyword evidence="3 4" id="KW-0067">ATP-binding</keyword>
<dbReference type="GO" id="GO:0005524">
    <property type="term" value="F:ATP binding"/>
    <property type="evidence" value="ECO:0007669"/>
    <property type="project" value="UniProtKB-UniRule"/>
</dbReference>